<name>A0ABT3PAW8_9ALTE</name>
<organism evidence="2 3">
    <name type="scientific">Alteromonas aquimaris</name>
    <dbReference type="NCBI Taxonomy" id="2998417"/>
    <lineage>
        <taxon>Bacteria</taxon>
        <taxon>Pseudomonadati</taxon>
        <taxon>Pseudomonadota</taxon>
        <taxon>Gammaproteobacteria</taxon>
        <taxon>Alteromonadales</taxon>
        <taxon>Alteromonadaceae</taxon>
        <taxon>Alteromonas/Salinimonas group</taxon>
        <taxon>Alteromonas</taxon>
    </lineage>
</organism>
<evidence type="ECO:0000313" key="3">
    <source>
        <dbReference type="Proteomes" id="UP001142810"/>
    </source>
</evidence>
<feature type="chain" id="PRO_5046703789" description="YARHG domain-containing protein" evidence="1">
    <location>
        <begin position="24"/>
        <end position="117"/>
    </location>
</feature>
<dbReference type="Proteomes" id="UP001142810">
    <property type="component" value="Unassembled WGS sequence"/>
</dbReference>
<keyword evidence="3" id="KW-1185">Reference proteome</keyword>
<reference evidence="2" key="1">
    <citation type="submission" date="2022-11" db="EMBL/GenBank/DDBJ databases">
        <title>Alteromonas sp. nov., isolated from sea water of the Qingdao.</title>
        <authorList>
            <person name="Wang Q."/>
        </authorList>
    </citation>
    <scope>NUCLEOTIDE SEQUENCE</scope>
    <source>
        <strain evidence="2">ASW11-7</strain>
    </source>
</reference>
<comment type="caution">
    <text evidence="2">The sequence shown here is derived from an EMBL/GenBank/DDBJ whole genome shotgun (WGS) entry which is preliminary data.</text>
</comment>
<accession>A0ABT3PAW8</accession>
<dbReference type="RefSeq" id="WP_265618797.1">
    <property type="nucleotide sequence ID" value="NZ_JAPFRD010000013.1"/>
</dbReference>
<protein>
    <recommendedName>
        <fullName evidence="4">YARHG domain-containing protein</fullName>
    </recommendedName>
</protein>
<feature type="signal peptide" evidence="1">
    <location>
        <begin position="1"/>
        <end position="23"/>
    </location>
</feature>
<evidence type="ECO:0000256" key="1">
    <source>
        <dbReference type="SAM" id="SignalP"/>
    </source>
</evidence>
<keyword evidence="1" id="KW-0732">Signal</keyword>
<sequence length="117" mass="13478">MNKLSKLGLTAGVTMLFSSVTFAHNHAEIDWDTTEFSTETYCLLKSENVEPRYLKAYAKRLEKKPSRKTCKAFNEFAASVTPDDWDYPQNRPYPGSIIKLSPQQIEKLRMAKKERSN</sequence>
<gene>
    <name evidence="2" type="ORF">OPS25_15515</name>
</gene>
<proteinExistence type="predicted"/>
<evidence type="ECO:0000313" key="2">
    <source>
        <dbReference type="EMBL" id="MCW8109915.1"/>
    </source>
</evidence>
<dbReference type="EMBL" id="JAPFRD010000013">
    <property type="protein sequence ID" value="MCW8109915.1"/>
    <property type="molecule type" value="Genomic_DNA"/>
</dbReference>
<evidence type="ECO:0008006" key="4">
    <source>
        <dbReference type="Google" id="ProtNLM"/>
    </source>
</evidence>